<dbReference type="AlphaFoldDB" id="A0A7S3P3P9"/>
<feature type="chain" id="PRO_5031379592" evidence="1">
    <location>
        <begin position="19"/>
        <end position="216"/>
    </location>
</feature>
<evidence type="ECO:0000313" key="2">
    <source>
        <dbReference type="EMBL" id="CAE0410689.1"/>
    </source>
</evidence>
<accession>A0A7S3P3P9</accession>
<keyword evidence="1" id="KW-0732">Signal</keyword>
<protein>
    <submittedName>
        <fullName evidence="2">Uncharacterized protein</fullName>
    </submittedName>
</protein>
<reference evidence="2" key="1">
    <citation type="submission" date="2021-01" db="EMBL/GenBank/DDBJ databases">
        <authorList>
            <person name="Corre E."/>
            <person name="Pelletier E."/>
            <person name="Niang G."/>
            <person name="Scheremetjew M."/>
            <person name="Finn R."/>
            <person name="Kale V."/>
            <person name="Holt S."/>
            <person name="Cochrane G."/>
            <person name="Meng A."/>
            <person name="Brown T."/>
            <person name="Cohen L."/>
        </authorList>
    </citation>
    <scope>NUCLEOTIDE SEQUENCE</scope>
    <source>
        <strain evidence="2">CCMP127</strain>
    </source>
</reference>
<name>A0A7S3P3P9_9STRA</name>
<evidence type="ECO:0000256" key="1">
    <source>
        <dbReference type="SAM" id="SignalP"/>
    </source>
</evidence>
<dbReference type="EMBL" id="HBIM01009655">
    <property type="protein sequence ID" value="CAE0410689.1"/>
    <property type="molecule type" value="Transcribed_RNA"/>
</dbReference>
<organism evidence="2">
    <name type="scientific">Amphora coffeiformis</name>
    <dbReference type="NCBI Taxonomy" id="265554"/>
    <lineage>
        <taxon>Eukaryota</taxon>
        <taxon>Sar</taxon>
        <taxon>Stramenopiles</taxon>
        <taxon>Ochrophyta</taxon>
        <taxon>Bacillariophyta</taxon>
        <taxon>Bacillariophyceae</taxon>
        <taxon>Bacillariophycidae</taxon>
        <taxon>Thalassiophysales</taxon>
        <taxon>Catenulaceae</taxon>
        <taxon>Amphora</taxon>
    </lineage>
</organism>
<sequence>MKMKVVLAVSTLFGIASGTVISHNDGDYRSFLMGPADNACLNDDACYQAVATAMASTLETNAWNTGEVVPVPAPAPSPTVFKKDKKNGNRQLRGITADADNDADADAHRELNISCDACMLLHNQYWICVVVLQCEGGMYRDRRSLLASSTIGSYTQEETKTFVVDPCWYNVPLETSKAFDTAVKSAIPDEFDASGIDTFLQYYDVACAVLKTTYGF</sequence>
<gene>
    <name evidence="2" type="ORF">ACOF00016_LOCUS8140</name>
</gene>
<feature type="signal peptide" evidence="1">
    <location>
        <begin position="1"/>
        <end position="18"/>
    </location>
</feature>
<proteinExistence type="predicted"/>